<dbReference type="AlphaFoldDB" id="A0A922F508"/>
<organism evidence="1 2">
    <name type="scientific">Carya illinoinensis</name>
    <name type="common">Pecan</name>
    <dbReference type="NCBI Taxonomy" id="32201"/>
    <lineage>
        <taxon>Eukaryota</taxon>
        <taxon>Viridiplantae</taxon>
        <taxon>Streptophyta</taxon>
        <taxon>Embryophyta</taxon>
        <taxon>Tracheophyta</taxon>
        <taxon>Spermatophyta</taxon>
        <taxon>Magnoliopsida</taxon>
        <taxon>eudicotyledons</taxon>
        <taxon>Gunneridae</taxon>
        <taxon>Pentapetalae</taxon>
        <taxon>rosids</taxon>
        <taxon>fabids</taxon>
        <taxon>Fagales</taxon>
        <taxon>Juglandaceae</taxon>
        <taxon>Carya</taxon>
    </lineage>
</organism>
<evidence type="ECO:0000313" key="1">
    <source>
        <dbReference type="EMBL" id="KAG6714357.1"/>
    </source>
</evidence>
<proteinExistence type="predicted"/>
<evidence type="ECO:0000313" key="2">
    <source>
        <dbReference type="Proteomes" id="UP000811246"/>
    </source>
</evidence>
<gene>
    <name evidence="1" type="ORF">I3842_05G199000</name>
</gene>
<dbReference type="Proteomes" id="UP000811246">
    <property type="component" value="Chromosome 5"/>
</dbReference>
<dbReference type="PANTHER" id="PTHR33710">
    <property type="entry name" value="BNAC02G09200D PROTEIN"/>
    <property type="match status" value="1"/>
</dbReference>
<dbReference type="PANTHER" id="PTHR33710:SF13">
    <property type="entry name" value="ENDONUCLEASE_EXONUCLEASE_PHOSPHATASE FAMILY PROTEIN"/>
    <property type="match status" value="1"/>
</dbReference>
<dbReference type="EMBL" id="CM031829">
    <property type="protein sequence ID" value="KAG6714357.1"/>
    <property type="molecule type" value="Genomic_DNA"/>
</dbReference>
<accession>A0A922F508</accession>
<sequence length="421" mass="48000">MPCVFSNADMDGKIWLCWKQGIDMEAVGHNNQCISVLFTDQSGSILTSIVYAKCSYLERRALWDHLCGVSAVGIPWVVIGDFNVIRSNEERVGGNSRLRMAMDEFNCCIHSCGLIEWRLEGKQLSWCNGRQGLARSWAKLDRILVNNFGGAVGRLLNRRTSDHSPIVLQLSSINNRYGSSPFRFQNMWTLHLGFLTLVENTWKSSRIQGNGLEILVGKHKKLKLVLRSWNKEVFGHVDNHILKLEGKVELLEEYLQQNFSYEVDADLTMARNDLELWAHREEIRLAQQAKKGWLEEGDQNSKFFHAVIIQRRNQACVKQMRLPDGSTLDSPEMVHEGATVYFEQFMTNDVEVEEPMLEDIIQPVLSLQDIEGLTSLPMEQEVKDAFLSINVNSSPGPDGFGYPFFFSILAGILLDRMLWVL</sequence>
<name>A0A922F508_CARIL</name>
<protein>
    <submittedName>
        <fullName evidence="1">Uncharacterized protein</fullName>
    </submittedName>
</protein>
<reference evidence="1" key="1">
    <citation type="submission" date="2021-01" db="EMBL/GenBank/DDBJ databases">
        <authorList>
            <person name="Lovell J.T."/>
            <person name="Bentley N."/>
            <person name="Bhattarai G."/>
            <person name="Jenkins J.W."/>
            <person name="Sreedasyam A."/>
            <person name="Alarcon Y."/>
            <person name="Bock C."/>
            <person name="Boston L."/>
            <person name="Carlson J."/>
            <person name="Cervantes K."/>
            <person name="Clermont K."/>
            <person name="Krom N."/>
            <person name="Kubenka K."/>
            <person name="Mamidi S."/>
            <person name="Mattison C."/>
            <person name="Monteros M."/>
            <person name="Pisani C."/>
            <person name="Plott C."/>
            <person name="Rajasekar S."/>
            <person name="Rhein H.S."/>
            <person name="Rohla C."/>
            <person name="Song M."/>
            <person name="Hilaire R.S."/>
            <person name="Shu S."/>
            <person name="Wells L."/>
            <person name="Wang X."/>
            <person name="Webber J."/>
            <person name="Heerema R.J."/>
            <person name="Klein P."/>
            <person name="Conner P."/>
            <person name="Grauke L."/>
            <person name="Grimwood J."/>
            <person name="Schmutz J."/>
            <person name="Randall J.J."/>
        </authorList>
    </citation>
    <scope>NUCLEOTIDE SEQUENCE</scope>
    <source>
        <tissue evidence="1">Leaf</tissue>
    </source>
</reference>
<comment type="caution">
    <text evidence="1">The sequence shown here is derived from an EMBL/GenBank/DDBJ whole genome shotgun (WGS) entry which is preliminary data.</text>
</comment>